<gene>
    <name evidence="1" type="ORF">SAMN04488038_10632</name>
</gene>
<evidence type="ECO:0000313" key="1">
    <source>
        <dbReference type="EMBL" id="SEQ38967.1"/>
    </source>
</evidence>
<dbReference type="Proteomes" id="UP000199233">
    <property type="component" value="Unassembled WGS sequence"/>
</dbReference>
<organism evidence="1 2">
    <name type="scientific">Solimonas aquatica</name>
    <dbReference type="NCBI Taxonomy" id="489703"/>
    <lineage>
        <taxon>Bacteria</taxon>
        <taxon>Pseudomonadati</taxon>
        <taxon>Pseudomonadota</taxon>
        <taxon>Gammaproteobacteria</taxon>
        <taxon>Nevskiales</taxon>
        <taxon>Nevskiaceae</taxon>
        <taxon>Solimonas</taxon>
    </lineage>
</organism>
<accession>A0A1H9FM04</accession>
<keyword evidence="2" id="KW-1185">Reference proteome</keyword>
<name>A0A1H9FM04_9GAMM</name>
<evidence type="ECO:0000313" key="2">
    <source>
        <dbReference type="Proteomes" id="UP000199233"/>
    </source>
</evidence>
<protein>
    <submittedName>
        <fullName evidence="1">Uncharacterized protein</fullName>
    </submittedName>
</protein>
<sequence>MGVLLVDLNVCATQAAQETADLVLDLRPVALKGAAEFGEAIHQVFVDGVMPREVGVADLTHQQLFVTEMMQREAGHLIEALAQMREGLQLIQRLIVGLRRRKQAPVLLVHDGVSDRQAGGPY</sequence>
<dbReference type="EMBL" id="FOFS01000006">
    <property type="protein sequence ID" value="SEQ38967.1"/>
    <property type="molecule type" value="Genomic_DNA"/>
</dbReference>
<dbReference type="AlphaFoldDB" id="A0A1H9FM04"/>
<reference evidence="1 2" key="1">
    <citation type="submission" date="2016-10" db="EMBL/GenBank/DDBJ databases">
        <authorList>
            <person name="de Groot N.N."/>
        </authorList>
    </citation>
    <scope>NUCLEOTIDE SEQUENCE [LARGE SCALE GENOMIC DNA]</scope>
    <source>
        <strain evidence="1 2">DSM 25927</strain>
    </source>
</reference>
<proteinExistence type="predicted"/>